<reference evidence="2 3" key="1">
    <citation type="submission" date="2016-10" db="EMBL/GenBank/DDBJ databases">
        <authorList>
            <person name="de Groot N.N."/>
        </authorList>
    </citation>
    <scope>NUCLEOTIDE SEQUENCE [LARGE SCALE GENOMIC DNA]</scope>
    <source>
        <strain evidence="2 3">AR40</strain>
    </source>
</reference>
<dbReference type="PANTHER" id="PTHR39173">
    <property type="entry name" value="ACETYLTRANSFERASE"/>
    <property type="match status" value="1"/>
</dbReference>
<evidence type="ECO:0000313" key="2">
    <source>
        <dbReference type="EMBL" id="SER90090.1"/>
    </source>
</evidence>
<dbReference type="PROSITE" id="PS51186">
    <property type="entry name" value="GNAT"/>
    <property type="match status" value="1"/>
</dbReference>
<dbReference type="RefSeq" id="WP_074756377.1">
    <property type="nucleotide sequence ID" value="NZ_FOGJ01000013.1"/>
</dbReference>
<dbReference type="CDD" id="cd04301">
    <property type="entry name" value="NAT_SF"/>
    <property type="match status" value="1"/>
</dbReference>
<proteinExistence type="predicted"/>
<dbReference type="InterPro" id="IPR016181">
    <property type="entry name" value="Acyl_CoA_acyltransferase"/>
</dbReference>
<dbReference type="EMBL" id="FOGJ01000013">
    <property type="protein sequence ID" value="SER90090.1"/>
    <property type="molecule type" value="Genomic_DNA"/>
</dbReference>
<dbReference type="Proteomes" id="UP000182584">
    <property type="component" value="Unassembled WGS sequence"/>
</dbReference>
<dbReference type="AlphaFoldDB" id="A0A1H9SYI2"/>
<evidence type="ECO:0000313" key="3">
    <source>
        <dbReference type="Proteomes" id="UP000182584"/>
    </source>
</evidence>
<accession>A0A1H9SYI2</accession>
<protein>
    <submittedName>
        <fullName evidence="2">Predicted acetyltransferase</fullName>
    </submittedName>
</protein>
<dbReference type="PANTHER" id="PTHR39173:SF1">
    <property type="entry name" value="ACETYLTRANSFERASE"/>
    <property type="match status" value="1"/>
</dbReference>
<dbReference type="GO" id="GO:0016747">
    <property type="term" value="F:acyltransferase activity, transferring groups other than amino-acyl groups"/>
    <property type="evidence" value="ECO:0007669"/>
    <property type="project" value="InterPro"/>
</dbReference>
<organism evidence="2 3">
    <name type="scientific">Butyrivibrio fibrisolvens</name>
    <dbReference type="NCBI Taxonomy" id="831"/>
    <lineage>
        <taxon>Bacteria</taxon>
        <taxon>Bacillati</taxon>
        <taxon>Bacillota</taxon>
        <taxon>Clostridia</taxon>
        <taxon>Lachnospirales</taxon>
        <taxon>Lachnospiraceae</taxon>
        <taxon>Butyrivibrio</taxon>
    </lineage>
</organism>
<dbReference type="OrthoDB" id="9797989at2"/>
<name>A0A1H9SYI2_BUTFI</name>
<dbReference type="Pfam" id="PF13302">
    <property type="entry name" value="Acetyltransf_3"/>
    <property type="match status" value="1"/>
</dbReference>
<dbReference type="Gene3D" id="3.40.630.30">
    <property type="match status" value="1"/>
</dbReference>
<feature type="domain" description="N-acetyltransferase" evidence="1">
    <location>
        <begin position="27"/>
        <end position="174"/>
    </location>
</feature>
<dbReference type="InterPro" id="IPR000182">
    <property type="entry name" value="GNAT_dom"/>
</dbReference>
<evidence type="ECO:0000259" key="1">
    <source>
        <dbReference type="PROSITE" id="PS51186"/>
    </source>
</evidence>
<keyword evidence="2" id="KW-0808">Transferase</keyword>
<dbReference type="SUPFAM" id="SSF55729">
    <property type="entry name" value="Acyl-CoA N-acyltransferases (Nat)"/>
    <property type="match status" value="1"/>
</dbReference>
<sequence length="174" mass="19470">MDNPKLALVSPSKDIEEQILQYKKEHFDYGDMQVHGTGGLAYYDNFNEWLSHINTIKDMNPETGVRTSTFFSKRVSDGKLIGCIKIHHSLSDEIKSGGHIAYGIRPSERKKGYGKAQLELCLEFARQIPLHQVIIACDKDNIASANTAICCGGVLANEFKEDGVIKQHYVIELT</sequence>
<gene>
    <name evidence="2" type="ORF">SAMN04487884_11365</name>
</gene>